<dbReference type="AlphaFoldDB" id="A0A840RUH7"/>
<feature type="domain" description="N-acetyltransferase" evidence="4">
    <location>
        <begin position="14"/>
        <end position="181"/>
    </location>
</feature>
<feature type="compositionally biased region" description="Polar residues" evidence="3">
    <location>
        <begin position="43"/>
        <end position="52"/>
    </location>
</feature>
<dbReference type="Pfam" id="PF00583">
    <property type="entry name" value="Acetyltransf_1"/>
    <property type="match status" value="1"/>
</dbReference>
<accession>A0A840RUH7</accession>
<evidence type="ECO:0000256" key="2">
    <source>
        <dbReference type="ARBA" id="ARBA00023315"/>
    </source>
</evidence>
<evidence type="ECO:0000256" key="3">
    <source>
        <dbReference type="SAM" id="MobiDB-lite"/>
    </source>
</evidence>
<dbReference type="GO" id="GO:0016747">
    <property type="term" value="F:acyltransferase activity, transferring groups other than amino-acyl groups"/>
    <property type="evidence" value="ECO:0007669"/>
    <property type="project" value="InterPro"/>
</dbReference>
<proteinExistence type="predicted"/>
<keyword evidence="2" id="KW-0012">Acyltransferase</keyword>
<gene>
    <name evidence="5" type="ORF">HNR39_004101</name>
</gene>
<keyword evidence="1 5" id="KW-0808">Transferase</keyword>
<dbReference type="PANTHER" id="PTHR43877:SF1">
    <property type="entry name" value="ACETYLTRANSFERASE"/>
    <property type="match status" value="1"/>
</dbReference>
<evidence type="ECO:0000256" key="1">
    <source>
        <dbReference type="ARBA" id="ARBA00022679"/>
    </source>
</evidence>
<dbReference type="SUPFAM" id="SSF55729">
    <property type="entry name" value="Acyl-CoA N-acyltransferases (Nat)"/>
    <property type="match status" value="1"/>
</dbReference>
<dbReference type="InterPro" id="IPR050832">
    <property type="entry name" value="Bact_Acetyltransf"/>
</dbReference>
<dbReference type="InterPro" id="IPR016181">
    <property type="entry name" value="Acyl_CoA_acyltransferase"/>
</dbReference>
<reference evidence="5 6" key="1">
    <citation type="submission" date="2020-08" db="EMBL/GenBank/DDBJ databases">
        <title>Genomic Encyclopedia of Type Strains, Phase IV (KMG-IV): sequencing the most valuable type-strain genomes for metagenomic binning, comparative biology and taxonomic classification.</title>
        <authorList>
            <person name="Goeker M."/>
        </authorList>
    </citation>
    <scope>NUCLEOTIDE SEQUENCE [LARGE SCALE GENOMIC DNA]</scope>
    <source>
        <strain evidence="5 6">DSM 23240</strain>
    </source>
</reference>
<dbReference type="EMBL" id="JACHHQ010000012">
    <property type="protein sequence ID" value="MBB5202237.1"/>
    <property type="molecule type" value="Genomic_DNA"/>
</dbReference>
<dbReference type="Proteomes" id="UP000571084">
    <property type="component" value="Unassembled WGS sequence"/>
</dbReference>
<organism evidence="5 6">
    <name type="scientific">Glaciimonas immobilis</name>
    <dbReference type="NCBI Taxonomy" id="728004"/>
    <lineage>
        <taxon>Bacteria</taxon>
        <taxon>Pseudomonadati</taxon>
        <taxon>Pseudomonadota</taxon>
        <taxon>Betaproteobacteria</taxon>
        <taxon>Burkholderiales</taxon>
        <taxon>Oxalobacteraceae</taxon>
        <taxon>Glaciimonas</taxon>
    </lineage>
</organism>
<dbReference type="Gene3D" id="3.40.630.30">
    <property type="match status" value="1"/>
</dbReference>
<protein>
    <submittedName>
        <fullName evidence="5">GNAT superfamily N-acetyltransferase</fullName>
    </submittedName>
</protein>
<name>A0A840RUH7_9BURK</name>
<comment type="caution">
    <text evidence="5">The sequence shown here is derived from an EMBL/GenBank/DDBJ whole genome shotgun (WGS) entry which is preliminary data.</text>
</comment>
<evidence type="ECO:0000313" key="6">
    <source>
        <dbReference type="Proteomes" id="UP000571084"/>
    </source>
</evidence>
<dbReference type="PROSITE" id="PS51186">
    <property type="entry name" value="GNAT"/>
    <property type="match status" value="1"/>
</dbReference>
<dbReference type="RefSeq" id="WP_168056403.1">
    <property type="nucleotide sequence ID" value="NZ_JAAOZT010000009.1"/>
</dbReference>
<dbReference type="CDD" id="cd04301">
    <property type="entry name" value="NAT_SF"/>
    <property type="match status" value="1"/>
</dbReference>
<evidence type="ECO:0000313" key="5">
    <source>
        <dbReference type="EMBL" id="MBB5202237.1"/>
    </source>
</evidence>
<sequence>MTLPSAVNPASPTITVRLATLDDTDTLVALLAQMDHDIKADSEASSDQQANSAKPHDSMGALKRLDSDGARRVIAQMATYPNFNVLLICADGVAVGTFSLLIFCSLAHGGSQQAVLDAVVISPHCRGQGIGSVMLGHACKIAADAGCYKIALSSSLQRMDAHRFYDSYGFQQHGISFALPL</sequence>
<feature type="region of interest" description="Disordered" evidence="3">
    <location>
        <begin position="41"/>
        <end position="61"/>
    </location>
</feature>
<dbReference type="InterPro" id="IPR000182">
    <property type="entry name" value="GNAT_dom"/>
</dbReference>
<evidence type="ECO:0000259" key="4">
    <source>
        <dbReference type="PROSITE" id="PS51186"/>
    </source>
</evidence>
<keyword evidence="6" id="KW-1185">Reference proteome</keyword>
<dbReference type="PANTHER" id="PTHR43877">
    <property type="entry name" value="AMINOALKYLPHOSPHONATE N-ACETYLTRANSFERASE-RELATED-RELATED"/>
    <property type="match status" value="1"/>
</dbReference>